<dbReference type="PRINTS" id="PR01907">
    <property type="entry name" value="WORMGLOBIN"/>
</dbReference>
<dbReference type="GO" id="GO:0005344">
    <property type="term" value="F:oxygen carrier activity"/>
    <property type="evidence" value="ECO:0007669"/>
    <property type="project" value="UniProtKB-KW"/>
</dbReference>
<feature type="domain" description="Globin" evidence="6">
    <location>
        <begin position="1"/>
        <end position="132"/>
    </location>
</feature>
<keyword evidence="3" id="KW-0479">Metal-binding</keyword>
<keyword evidence="2 5" id="KW-0561">Oxygen transport</keyword>
<dbReference type="GO" id="GO:0008941">
    <property type="term" value="F:nitric oxide dioxygenase NAD(P)H activity"/>
    <property type="evidence" value="ECO:0007669"/>
    <property type="project" value="TreeGrafter"/>
</dbReference>
<keyword evidence="1 5" id="KW-0349">Heme</keyword>
<sequence>MTPQQIDLVQSSFKKVVPIAGTAADLFYDRLFEIAPEVRSMFPQDLSEQKKKLMAMLGTAVGSLHKLDTILPAVKDLGARHKGYGVTAAHYAPVGAALLWTLEKGLGPDFTPEVKAAWTETYTALSGVMTSA</sequence>
<evidence type="ECO:0000256" key="2">
    <source>
        <dbReference type="ARBA" id="ARBA00022621"/>
    </source>
</evidence>
<dbReference type="GO" id="GO:0046872">
    <property type="term" value="F:metal ion binding"/>
    <property type="evidence" value="ECO:0007669"/>
    <property type="project" value="UniProtKB-KW"/>
</dbReference>
<name>A0A512NG40_9HYPH</name>
<organism evidence="7 8">
    <name type="scientific">Reyranella soli</name>
    <dbReference type="NCBI Taxonomy" id="1230389"/>
    <lineage>
        <taxon>Bacteria</taxon>
        <taxon>Pseudomonadati</taxon>
        <taxon>Pseudomonadota</taxon>
        <taxon>Alphaproteobacteria</taxon>
        <taxon>Hyphomicrobiales</taxon>
        <taxon>Reyranellaceae</taxon>
        <taxon>Reyranella</taxon>
    </lineage>
</organism>
<dbReference type="GO" id="GO:0019825">
    <property type="term" value="F:oxygen binding"/>
    <property type="evidence" value="ECO:0007669"/>
    <property type="project" value="InterPro"/>
</dbReference>
<dbReference type="GO" id="GO:0020037">
    <property type="term" value="F:heme binding"/>
    <property type="evidence" value="ECO:0007669"/>
    <property type="project" value="InterPro"/>
</dbReference>
<keyword evidence="8" id="KW-1185">Reference proteome</keyword>
<dbReference type="PANTHER" id="PTHR43396:SF3">
    <property type="entry name" value="FLAVOHEMOPROTEIN"/>
    <property type="match status" value="1"/>
</dbReference>
<evidence type="ECO:0000256" key="1">
    <source>
        <dbReference type="ARBA" id="ARBA00022617"/>
    </source>
</evidence>
<evidence type="ECO:0000256" key="3">
    <source>
        <dbReference type="ARBA" id="ARBA00022723"/>
    </source>
</evidence>
<evidence type="ECO:0000313" key="8">
    <source>
        <dbReference type="Proteomes" id="UP000321058"/>
    </source>
</evidence>
<dbReference type="Pfam" id="PF00042">
    <property type="entry name" value="Globin"/>
    <property type="match status" value="1"/>
</dbReference>
<proteinExistence type="inferred from homology"/>
<evidence type="ECO:0000256" key="4">
    <source>
        <dbReference type="ARBA" id="ARBA00023004"/>
    </source>
</evidence>
<dbReference type="CDD" id="cd12131">
    <property type="entry name" value="HGbI-like"/>
    <property type="match status" value="1"/>
</dbReference>
<dbReference type="GO" id="GO:0046210">
    <property type="term" value="P:nitric oxide catabolic process"/>
    <property type="evidence" value="ECO:0007669"/>
    <property type="project" value="TreeGrafter"/>
</dbReference>
<comment type="similarity">
    <text evidence="5">Belongs to the globin family.</text>
</comment>
<dbReference type="GO" id="GO:0071949">
    <property type="term" value="F:FAD binding"/>
    <property type="evidence" value="ECO:0007669"/>
    <property type="project" value="TreeGrafter"/>
</dbReference>
<accession>A0A512NG40</accession>
<keyword evidence="5" id="KW-0813">Transport</keyword>
<comment type="caution">
    <text evidence="7">The sequence shown here is derived from an EMBL/GenBank/DDBJ whole genome shotgun (WGS) entry which is preliminary data.</text>
</comment>
<protein>
    <submittedName>
        <fullName evidence="7">Hemoglobin</fullName>
    </submittedName>
</protein>
<dbReference type="Proteomes" id="UP000321058">
    <property type="component" value="Unassembled WGS sequence"/>
</dbReference>
<dbReference type="Gene3D" id="1.10.490.10">
    <property type="entry name" value="Globins"/>
    <property type="match status" value="1"/>
</dbReference>
<dbReference type="EMBL" id="BKAJ01000090">
    <property type="protein sequence ID" value="GEP57920.1"/>
    <property type="molecule type" value="Genomic_DNA"/>
</dbReference>
<dbReference type="InterPro" id="IPR000971">
    <property type="entry name" value="Globin"/>
</dbReference>
<dbReference type="OrthoDB" id="3213438at2"/>
<evidence type="ECO:0000256" key="5">
    <source>
        <dbReference type="RuleBase" id="RU000356"/>
    </source>
</evidence>
<dbReference type="PROSITE" id="PS01033">
    <property type="entry name" value="GLOBIN"/>
    <property type="match status" value="1"/>
</dbReference>
<dbReference type="InterPro" id="IPR009050">
    <property type="entry name" value="Globin-like_sf"/>
</dbReference>
<evidence type="ECO:0000313" key="7">
    <source>
        <dbReference type="EMBL" id="GEP57920.1"/>
    </source>
</evidence>
<keyword evidence="4" id="KW-0408">Iron</keyword>
<dbReference type="RefSeq" id="WP_147152660.1">
    <property type="nucleotide sequence ID" value="NZ_BKAJ01000090.1"/>
</dbReference>
<reference evidence="7 8" key="1">
    <citation type="submission" date="2019-07" db="EMBL/GenBank/DDBJ databases">
        <title>Whole genome shotgun sequence of Reyranella soli NBRC 108950.</title>
        <authorList>
            <person name="Hosoyama A."/>
            <person name="Uohara A."/>
            <person name="Ohji S."/>
            <person name="Ichikawa N."/>
        </authorList>
    </citation>
    <scope>NUCLEOTIDE SEQUENCE [LARGE SCALE GENOMIC DNA]</scope>
    <source>
        <strain evidence="7 8">NBRC 108950</strain>
    </source>
</reference>
<dbReference type="SUPFAM" id="SSF46458">
    <property type="entry name" value="Globin-like"/>
    <property type="match status" value="1"/>
</dbReference>
<evidence type="ECO:0000259" key="6">
    <source>
        <dbReference type="PROSITE" id="PS01033"/>
    </source>
</evidence>
<gene>
    <name evidence="7" type="ORF">RSO01_50860</name>
</gene>
<dbReference type="PANTHER" id="PTHR43396">
    <property type="entry name" value="FLAVOHEMOPROTEIN"/>
    <property type="match status" value="1"/>
</dbReference>
<dbReference type="InterPro" id="IPR012292">
    <property type="entry name" value="Globin/Proto"/>
</dbReference>
<dbReference type="GO" id="GO:0071500">
    <property type="term" value="P:cellular response to nitrosative stress"/>
    <property type="evidence" value="ECO:0007669"/>
    <property type="project" value="TreeGrafter"/>
</dbReference>
<dbReference type="AlphaFoldDB" id="A0A512NG40"/>